<evidence type="ECO:0000256" key="1">
    <source>
        <dbReference type="ARBA" id="ARBA00005234"/>
    </source>
</evidence>
<dbReference type="AlphaFoldDB" id="A0A1I8AG78"/>
<dbReference type="PANTHER" id="PTHR12606:SF141">
    <property type="entry name" value="GH15225P-RELATED"/>
    <property type="match status" value="1"/>
</dbReference>
<dbReference type="Gene3D" id="3.40.395.10">
    <property type="entry name" value="Adenoviral Proteinase, Chain A"/>
    <property type="match status" value="1"/>
</dbReference>
<dbReference type="GO" id="GO:0016929">
    <property type="term" value="F:deSUMOylase activity"/>
    <property type="evidence" value="ECO:0007669"/>
    <property type="project" value="TreeGrafter"/>
</dbReference>
<accession>A0A1I8AG78</accession>
<dbReference type="WBParaSite" id="L893_g5413.t1">
    <property type="protein sequence ID" value="L893_g5413.t1"/>
    <property type="gene ID" value="L893_g5413"/>
</dbReference>
<keyword evidence="6" id="KW-1185">Reference proteome</keyword>
<evidence type="ECO:0000256" key="4">
    <source>
        <dbReference type="ARBA" id="ARBA00022807"/>
    </source>
</evidence>
<keyword evidence="2" id="KW-0645">Protease</keyword>
<evidence type="ECO:0000256" key="2">
    <source>
        <dbReference type="ARBA" id="ARBA00022670"/>
    </source>
</evidence>
<dbReference type="InterPro" id="IPR038765">
    <property type="entry name" value="Papain-like_cys_pep_sf"/>
</dbReference>
<dbReference type="Pfam" id="PF02902">
    <property type="entry name" value="Peptidase_C48"/>
    <property type="match status" value="1"/>
</dbReference>
<dbReference type="SUPFAM" id="SSF54001">
    <property type="entry name" value="Cysteine proteinases"/>
    <property type="match status" value="1"/>
</dbReference>
<evidence type="ECO:0000313" key="6">
    <source>
        <dbReference type="Proteomes" id="UP000095287"/>
    </source>
</evidence>
<dbReference type="GO" id="GO:0006508">
    <property type="term" value="P:proteolysis"/>
    <property type="evidence" value="ECO:0007669"/>
    <property type="project" value="UniProtKB-KW"/>
</dbReference>
<evidence type="ECO:0000259" key="5">
    <source>
        <dbReference type="PROSITE" id="PS50600"/>
    </source>
</evidence>
<sequence>MAKKFLSARGFAALPEDASKIIQNAWSKGLPTEVLTTDCSAQLTRADLATLKDKKLVNDEIINIYLHMICDRSAANEDMLPKVYAYSTFFFPKLTKDGYESVKRWTRKVDIFSYNQILVPVFLRAHWTLVVIHMDQRIIEYYDSLGGKNNSGLEKLRQYLATEAKDKKQMEFYCNSIVMQVVINDTIRLVTTTVVQGPIFYDKGEKMFECNRSFRAFRGAQPLIGLLWSTLGRDTPHRPGFCWQFKTVSFIFYALITQLLVHNQGAAHRLSMSLRAEISLL</sequence>
<dbReference type="PROSITE" id="PS50600">
    <property type="entry name" value="ULP_PROTEASE"/>
    <property type="match status" value="1"/>
</dbReference>
<dbReference type="InterPro" id="IPR003653">
    <property type="entry name" value="Peptidase_C48_C"/>
</dbReference>
<protein>
    <submittedName>
        <fullName evidence="7">ULP_PROTEASE domain-containing protein</fullName>
    </submittedName>
</protein>
<dbReference type="PANTHER" id="PTHR12606">
    <property type="entry name" value="SENTRIN/SUMO-SPECIFIC PROTEASE"/>
    <property type="match status" value="1"/>
</dbReference>
<dbReference type="Proteomes" id="UP000095287">
    <property type="component" value="Unplaced"/>
</dbReference>
<proteinExistence type="inferred from homology"/>
<comment type="similarity">
    <text evidence="1">Belongs to the peptidase C48 family.</text>
</comment>
<reference evidence="7" key="1">
    <citation type="submission" date="2016-11" db="UniProtKB">
        <authorList>
            <consortium name="WormBaseParasite"/>
        </authorList>
    </citation>
    <scope>IDENTIFICATION</scope>
</reference>
<name>A0A1I8AG78_9BILA</name>
<evidence type="ECO:0000256" key="3">
    <source>
        <dbReference type="ARBA" id="ARBA00022801"/>
    </source>
</evidence>
<organism evidence="6 7">
    <name type="scientific">Steinernema glaseri</name>
    <dbReference type="NCBI Taxonomy" id="37863"/>
    <lineage>
        <taxon>Eukaryota</taxon>
        <taxon>Metazoa</taxon>
        <taxon>Ecdysozoa</taxon>
        <taxon>Nematoda</taxon>
        <taxon>Chromadorea</taxon>
        <taxon>Rhabditida</taxon>
        <taxon>Tylenchina</taxon>
        <taxon>Panagrolaimomorpha</taxon>
        <taxon>Strongyloidoidea</taxon>
        <taxon>Steinernematidae</taxon>
        <taxon>Steinernema</taxon>
    </lineage>
</organism>
<keyword evidence="4" id="KW-0788">Thiol protease</keyword>
<evidence type="ECO:0000313" key="7">
    <source>
        <dbReference type="WBParaSite" id="L893_g5413.t1"/>
    </source>
</evidence>
<dbReference type="GO" id="GO:0016926">
    <property type="term" value="P:protein desumoylation"/>
    <property type="evidence" value="ECO:0007669"/>
    <property type="project" value="TreeGrafter"/>
</dbReference>
<keyword evidence="3" id="KW-0378">Hydrolase</keyword>
<dbReference type="GO" id="GO:0005634">
    <property type="term" value="C:nucleus"/>
    <property type="evidence" value="ECO:0007669"/>
    <property type="project" value="TreeGrafter"/>
</dbReference>
<feature type="domain" description="Ubiquitin-like protease family profile" evidence="5">
    <location>
        <begin position="41"/>
        <end position="214"/>
    </location>
</feature>